<dbReference type="PANTHER" id="PTHR40128">
    <property type="entry name" value="EXPRESSED PROTEIN"/>
    <property type="match status" value="1"/>
</dbReference>
<gene>
    <name evidence="1" type="ORF">PVAG01_05855</name>
</gene>
<sequence length="340" mass="37969">MALSLSSSTATATVTSSLKTPRLDLDRAASDRIVARPSDVAADSEAVGKLRATYLHTPIEEIRKRYAEDGYVWLKGLLPAEDIWNVRSNYFEFLAPTGLIKQGTDPKDGIYCGGDSQRWLQPGKQREGLDDASRNVEYEKRVTDAHSAPWYTSFANHPVLKDYVKKFTGWEETTLLQRSLFRPNVPGGEATPVHYDQIFLRAGPATALTAWVPLGNCAVDGGGLLYLENSVSLGQELERNFTEKAMEFTDEERVSAFNKNMMAGGFLERDLGSFSRTWGRKWLAANYEAGDVVLHDPYNIHCSATNGTDTIRLATDLRFVQSGKPFDQRWMKTWSPNDGL</sequence>
<dbReference type="PANTHER" id="PTHR40128:SF1">
    <property type="entry name" value="PHYTANOYL-COA HYDROXYLASE"/>
    <property type="match status" value="1"/>
</dbReference>
<dbReference type="Gene3D" id="2.60.120.620">
    <property type="entry name" value="q2cbj1_9rhob like domain"/>
    <property type="match status" value="1"/>
</dbReference>
<comment type="caution">
    <text evidence="1">The sequence shown here is derived from an EMBL/GenBank/DDBJ whole genome shotgun (WGS) entry which is preliminary data.</text>
</comment>
<dbReference type="InterPro" id="IPR008775">
    <property type="entry name" value="Phytyl_CoA_dOase-like"/>
</dbReference>
<dbReference type="Proteomes" id="UP001629113">
    <property type="component" value="Unassembled WGS sequence"/>
</dbReference>
<organism evidence="1 2">
    <name type="scientific">Phlyctema vagabunda</name>
    <dbReference type="NCBI Taxonomy" id="108571"/>
    <lineage>
        <taxon>Eukaryota</taxon>
        <taxon>Fungi</taxon>
        <taxon>Dikarya</taxon>
        <taxon>Ascomycota</taxon>
        <taxon>Pezizomycotina</taxon>
        <taxon>Leotiomycetes</taxon>
        <taxon>Helotiales</taxon>
        <taxon>Dermateaceae</taxon>
        <taxon>Phlyctema</taxon>
    </lineage>
</organism>
<reference evidence="1 2" key="1">
    <citation type="submission" date="2024-06" db="EMBL/GenBank/DDBJ databases">
        <title>Complete genome of Phlyctema vagabunda strain 19-DSS-EL-015.</title>
        <authorList>
            <person name="Fiorenzani C."/>
        </authorList>
    </citation>
    <scope>NUCLEOTIDE SEQUENCE [LARGE SCALE GENOMIC DNA]</scope>
    <source>
        <strain evidence="1 2">19-DSS-EL-015</strain>
    </source>
</reference>
<dbReference type="EMBL" id="JBFCZG010000005">
    <property type="protein sequence ID" value="KAL3421699.1"/>
    <property type="molecule type" value="Genomic_DNA"/>
</dbReference>
<protein>
    <submittedName>
        <fullName evidence="1">Phytanoyl-CoA hydroxylase</fullName>
    </submittedName>
</protein>
<proteinExistence type="predicted"/>
<name>A0ABR4PEF5_9HELO</name>
<evidence type="ECO:0000313" key="1">
    <source>
        <dbReference type="EMBL" id="KAL3421699.1"/>
    </source>
</evidence>
<dbReference type="SUPFAM" id="SSF51197">
    <property type="entry name" value="Clavaminate synthase-like"/>
    <property type="match status" value="1"/>
</dbReference>
<accession>A0ABR4PEF5</accession>
<evidence type="ECO:0000313" key="2">
    <source>
        <dbReference type="Proteomes" id="UP001629113"/>
    </source>
</evidence>
<dbReference type="Pfam" id="PF05721">
    <property type="entry name" value="PhyH"/>
    <property type="match status" value="1"/>
</dbReference>
<keyword evidence="2" id="KW-1185">Reference proteome</keyword>